<dbReference type="KEGG" id="aser:Asera_65390"/>
<name>A0A810LDZ7_9ACTN</name>
<accession>A0A810LDZ7</accession>
<dbReference type="AlphaFoldDB" id="A0A810LDZ7"/>
<keyword evidence="3" id="KW-1185">Reference proteome</keyword>
<reference evidence="2" key="1">
    <citation type="submission" date="2020-08" db="EMBL/GenBank/DDBJ databases">
        <title>Whole genome shotgun sequence of Actinocatenispora sera NBRC 101916.</title>
        <authorList>
            <person name="Komaki H."/>
            <person name="Tamura T."/>
        </authorList>
    </citation>
    <scope>NUCLEOTIDE SEQUENCE</scope>
    <source>
        <strain evidence="2">NBRC 101916</strain>
    </source>
</reference>
<proteinExistence type="inferred from homology"/>
<dbReference type="EMBL" id="AP023354">
    <property type="protein sequence ID" value="BCJ32431.1"/>
    <property type="molecule type" value="Genomic_DNA"/>
</dbReference>
<evidence type="ECO:0000313" key="3">
    <source>
        <dbReference type="Proteomes" id="UP000680750"/>
    </source>
</evidence>
<dbReference type="Gene3D" id="1.10.287.1060">
    <property type="entry name" value="ESAT-6-like"/>
    <property type="match status" value="1"/>
</dbReference>
<dbReference type="InterPro" id="IPR010310">
    <property type="entry name" value="T7SS_ESAT-6-like"/>
</dbReference>
<dbReference type="Pfam" id="PF06013">
    <property type="entry name" value="WXG100"/>
    <property type="match status" value="1"/>
</dbReference>
<evidence type="ECO:0000256" key="1">
    <source>
        <dbReference type="RuleBase" id="RU362001"/>
    </source>
</evidence>
<organism evidence="2 3">
    <name type="scientific">Actinocatenispora sera</name>
    <dbReference type="NCBI Taxonomy" id="390989"/>
    <lineage>
        <taxon>Bacteria</taxon>
        <taxon>Bacillati</taxon>
        <taxon>Actinomycetota</taxon>
        <taxon>Actinomycetes</taxon>
        <taxon>Micromonosporales</taxon>
        <taxon>Micromonosporaceae</taxon>
        <taxon>Actinocatenispora</taxon>
    </lineage>
</organism>
<sequence length="102" mass="11004">MGYSDDDLVYHFSGITDVADAINRFCSEMQSNLDEVDSQFKALLAGDWNGMGAEAFDSVSAKIHSAANDLEATLQSLSQKVGDAAFKFKDADARAASRIYQG</sequence>
<gene>
    <name evidence="2" type="ORF">Asera_65390</name>
</gene>
<protein>
    <recommendedName>
        <fullName evidence="1">ESAT-6-like protein</fullName>
    </recommendedName>
</protein>
<comment type="similarity">
    <text evidence="1">Belongs to the WXG100 family.</text>
</comment>
<dbReference type="Proteomes" id="UP000680750">
    <property type="component" value="Chromosome"/>
</dbReference>
<evidence type="ECO:0000313" key="2">
    <source>
        <dbReference type="EMBL" id="BCJ32431.1"/>
    </source>
</evidence>
<dbReference type="RefSeq" id="WP_030445107.1">
    <property type="nucleotide sequence ID" value="NZ_AP023354.1"/>
</dbReference>
<dbReference type="NCBIfam" id="TIGR03930">
    <property type="entry name" value="WXG100_ESAT6"/>
    <property type="match status" value="1"/>
</dbReference>
<dbReference type="SUPFAM" id="SSF140453">
    <property type="entry name" value="EsxAB dimer-like"/>
    <property type="match status" value="1"/>
</dbReference>
<dbReference type="InterPro" id="IPR036689">
    <property type="entry name" value="ESAT-6-like_sf"/>
</dbReference>